<evidence type="ECO:0000313" key="1">
    <source>
        <dbReference type="EMBL" id="CAH1775745.1"/>
    </source>
</evidence>
<reference evidence="1" key="1">
    <citation type="submission" date="2022-03" db="EMBL/GenBank/DDBJ databases">
        <authorList>
            <person name="Martin C."/>
        </authorList>
    </citation>
    <scope>NUCLEOTIDE SEQUENCE</scope>
</reference>
<dbReference type="EMBL" id="CAIIXF020000001">
    <property type="protein sequence ID" value="CAH1775745.1"/>
    <property type="molecule type" value="Genomic_DNA"/>
</dbReference>
<dbReference type="SUPFAM" id="SSF53756">
    <property type="entry name" value="UDP-Glycosyltransferase/glycogen phosphorylase"/>
    <property type="match status" value="1"/>
</dbReference>
<name>A0A8J1XRH4_OWEFU</name>
<dbReference type="Pfam" id="PF00201">
    <property type="entry name" value="UDPGT"/>
    <property type="match status" value="1"/>
</dbReference>
<protein>
    <submittedName>
        <fullName evidence="1">Uncharacterized protein</fullName>
    </submittedName>
</protein>
<evidence type="ECO:0000313" key="2">
    <source>
        <dbReference type="Proteomes" id="UP000749559"/>
    </source>
</evidence>
<sequence length="207" mass="23746">MTKMYFFLMIQFFEFCNGANILIAPLDVGYTSCVSNIIKLGDILQQRGHKINFLFSSELHSMKLFNIAGKNMAVTVNRFNVITYKEPQGDPDKAQSTDNTDWVNSFIGLSWPDVVRLIWPHMYPEALNNVIRDMDTWKKLSEQSFDVIIADANNYFGRVLGGHFNVPVIVYSNWGPMAHDFIYPINPSYIPTDLTNSHLSDKMHILE</sequence>
<gene>
    <name evidence="1" type="ORF">OFUS_LOCUS3006</name>
</gene>
<dbReference type="Gene3D" id="3.40.50.2000">
    <property type="entry name" value="Glycogen Phosphorylase B"/>
    <property type="match status" value="1"/>
</dbReference>
<proteinExistence type="predicted"/>
<dbReference type="InterPro" id="IPR002213">
    <property type="entry name" value="UDP_glucos_trans"/>
</dbReference>
<dbReference type="OrthoDB" id="5835829at2759"/>
<dbReference type="GO" id="GO:0008194">
    <property type="term" value="F:UDP-glycosyltransferase activity"/>
    <property type="evidence" value="ECO:0007669"/>
    <property type="project" value="InterPro"/>
</dbReference>
<comment type="caution">
    <text evidence="1">The sequence shown here is derived from an EMBL/GenBank/DDBJ whole genome shotgun (WGS) entry which is preliminary data.</text>
</comment>
<organism evidence="1 2">
    <name type="scientific">Owenia fusiformis</name>
    <name type="common">Polychaete worm</name>
    <dbReference type="NCBI Taxonomy" id="6347"/>
    <lineage>
        <taxon>Eukaryota</taxon>
        <taxon>Metazoa</taxon>
        <taxon>Spiralia</taxon>
        <taxon>Lophotrochozoa</taxon>
        <taxon>Annelida</taxon>
        <taxon>Polychaeta</taxon>
        <taxon>Sedentaria</taxon>
        <taxon>Canalipalpata</taxon>
        <taxon>Sabellida</taxon>
        <taxon>Oweniida</taxon>
        <taxon>Oweniidae</taxon>
        <taxon>Owenia</taxon>
    </lineage>
</organism>
<accession>A0A8J1XRH4</accession>
<keyword evidence="2" id="KW-1185">Reference proteome</keyword>
<dbReference type="AlphaFoldDB" id="A0A8J1XRH4"/>
<dbReference type="Proteomes" id="UP000749559">
    <property type="component" value="Unassembled WGS sequence"/>
</dbReference>